<sequence length="218" mass="24604">MWNPRTTATVTAQCPQNPKNRRSKAKNFSSSALCLRLKLPYRGFPELPPKNLRYGCGCSRWSAPGRERSRRIVAHFLDKGATMVDPTVRNAREIPASEFRMFPELITQVENLWGNEFFPTRDTLETDLVGTFLLGLGDTSQTIEIIEEEEGEIAGALEIKEGGQWGRYTVNFGEWVAFYPDVDHAVREIASGYSIGRSLRSRSSVSTKTPRKSPSMER</sequence>
<gene>
    <name evidence="2" type="ORF">C8F04DRAFT_229065</name>
</gene>
<feature type="compositionally biased region" description="Polar residues" evidence="1">
    <location>
        <begin position="1"/>
        <end position="18"/>
    </location>
</feature>
<organism evidence="2 3">
    <name type="scientific">Mycena alexandri</name>
    <dbReference type="NCBI Taxonomy" id="1745969"/>
    <lineage>
        <taxon>Eukaryota</taxon>
        <taxon>Fungi</taxon>
        <taxon>Dikarya</taxon>
        <taxon>Basidiomycota</taxon>
        <taxon>Agaricomycotina</taxon>
        <taxon>Agaricomycetes</taxon>
        <taxon>Agaricomycetidae</taxon>
        <taxon>Agaricales</taxon>
        <taxon>Marasmiineae</taxon>
        <taxon>Mycenaceae</taxon>
        <taxon>Mycena</taxon>
    </lineage>
</organism>
<dbReference type="EMBL" id="JARJCM010000020">
    <property type="protein sequence ID" value="KAJ7040839.1"/>
    <property type="molecule type" value="Genomic_DNA"/>
</dbReference>
<reference evidence="2" key="1">
    <citation type="submission" date="2023-03" db="EMBL/GenBank/DDBJ databases">
        <title>Massive genome expansion in bonnet fungi (Mycena s.s.) driven by repeated elements and novel gene families across ecological guilds.</title>
        <authorList>
            <consortium name="Lawrence Berkeley National Laboratory"/>
            <person name="Harder C.B."/>
            <person name="Miyauchi S."/>
            <person name="Viragh M."/>
            <person name="Kuo A."/>
            <person name="Thoen E."/>
            <person name="Andreopoulos B."/>
            <person name="Lu D."/>
            <person name="Skrede I."/>
            <person name="Drula E."/>
            <person name="Henrissat B."/>
            <person name="Morin E."/>
            <person name="Kohler A."/>
            <person name="Barry K."/>
            <person name="LaButti K."/>
            <person name="Morin E."/>
            <person name="Salamov A."/>
            <person name="Lipzen A."/>
            <person name="Mereny Z."/>
            <person name="Hegedus B."/>
            <person name="Baldrian P."/>
            <person name="Stursova M."/>
            <person name="Weitz H."/>
            <person name="Taylor A."/>
            <person name="Grigoriev I.V."/>
            <person name="Nagy L.G."/>
            <person name="Martin F."/>
            <person name="Kauserud H."/>
        </authorList>
    </citation>
    <scope>NUCLEOTIDE SEQUENCE</scope>
    <source>
        <strain evidence="2">CBHHK200</strain>
    </source>
</reference>
<evidence type="ECO:0000313" key="3">
    <source>
        <dbReference type="Proteomes" id="UP001218188"/>
    </source>
</evidence>
<proteinExistence type="predicted"/>
<feature type="region of interest" description="Disordered" evidence="1">
    <location>
        <begin position="1"/>
        <end position="25"/>
    </location>
</feature>
<comment type="caution">
    <text evidence="2">The sequence shown here is derived from an EMBL/GenBank/DDBJ whole genome shotgun (WGS) entry which is preliminary data.</text>
</comment>
<protein>
    <recommendedName>
        <fullName evidence="4">Prolyl 4-hydroxylase alpha subunit Fe(2+) 2OG dioxygenase domain-containing protein</fullName>
    </recommendedName>
</protein>
<accession>A0AAD6XD29</accession>
<name>A0AAD6XD29_9AGAR</name>
<dbReference type="AlphaFoldDB" id="A0AAD6XD29"/>
<dbReference type="Proteomes" id="UP001218188">
    <property type="component" value="Unassembled WGS sequence"/>
</dbReference>
<evidence type="ECO:0008006" key="4">
    <source>
        <dbReference type="Google" id="ProtNLM"/>
    </source>
</evidence>
<keyword evidence="3" id="KW-1185">Reference proteome</keyword>
<evidence type="ECO:0000313" key="2">
    <source>
        <dbReference type="EMBL" id="KAJ7040839.1"/>
    </source>
</evidence>
<evidence type="ECO:0000256" key="1">
    <source>
        <dbReference type="SAM" id="MobiDB-lite"/>
    </source>
</evidence>